<keyword evidence="2" id="KW-1185">Reference proteome</keyword>
<name>A0ABW1YNE5_9GAMM</name>
<accession>A0ABW1YNE5</accession>
<protein>
    <submittedName>
        <fullName evidence="1">Uncharacterized protein</fullName>
    </submittedName>
</protein>
<proteinExistence type="predicted"/>
<evidence type="ECO:0000313" key="1">
    <source>
        <dbReference type="EMBL" id="MFC6634289.1"/>
    </source>
</evidence>
<dbReference type="Proteomes" id="UP001596425">
    <property type="component" value="Unassembled WGS sequence"/>
</dbReference>
<gene>
    <name evidence="1" type="ORF">ACFQBM_13395</name>
</gene>
<reference evidence="2" key="1">
    <citation type="journal article" date="2019" name="Int. J. Syst. Evol. Microbiol.">
        <title>The Global Catalogue of Microorganisms (GCM) 10K type strain sequencing project: providing services to taxonomists for standard genome sequencing and annotation.</title>
        <authorList>
            <consortium name="The Broad Institute Genomics Platform"/>
            <consortium name="The Broad Institute Genome Sequencing Center for Infectious Disease"/>
            <person name="Wu L."/>
            <person name="Ma J."/>
        </authorList>
    </citation>
    <scope>NUCLEOTIDE SEQUENCE [LARGE SCALE GENOMIC DNA]</scope>
    <source>
        <strain evidence="2">CGMCC 1.13718</strain>
    </source>
</reference>
<comment type="caution">
    <text evidence="1">The sequence shown here is derived from an EMBL/GenBank/DDBJ whole genome shotgun (WGS) entry which is preliminary data.</text>
</comment>
<sequence>MSQIESVIKNLGVKRVVDLGGTEVRLACLLREEDRRTFQAEWWRGKQSSLIAVDDNGNFFLRHSGGHILHIDQQDKSEALVAKSETEFLNMIKLGW</sequence>
<organism evidence="1 2">
    <name type="scientific">Microbulbifer taiwanensis</name>
    <dbReference type="NCBI Taxonomy" id="986746"/>
    <lineage>
        <taxon>Bacteria</taxon>
        <taxon>Pseudomonadati</taxon>
        <taxon>Pseudomonadota</taxon>
        <taxon>Gammaproteobacteria</taxon>
        <taxon>Cellvibrionales</taxon>
        <taxon>Microbulbiferaceae</taxon>
        <taxon>Microbulbifer</taxon>
    </lineage>
</organism>
<dbReference type="EMBL" id="JBHSVR010000001">
    <property type="protein sequence ID" value="MFC6634289.1"/>
    <property type="molecule type" value="Genomic_DNA"/>
</dbReference>
<dbReference type="RefSeq" id="WP_193189719.1">
    <property type="nucleotide sequence ID" value="NZ_JACZFR010000008.1"/>
</dbReference>
<evidence type="ECO:0000313" key="2">
    <source>
        <dbReference type="Proteomes" id="UP001596425"/>
    </source>
</evidence>